<evidence type="ECO:0000256" key="5">
    <source>
        <dbReference type="ARBA" id="ARBA00023157"/>
    </source>
</evidence>
<keyword evidence="6" id="KW-0676">Redox-active center</keyword>
<evidence type="ECO:0000259" key="9">
    <source>
        <dbReference type="PROSITE" id="PS51352"/>
    </source>
</evidence>
<keyword evidence="11" id="KW-1185">Reference proteome</keyword>
<feature type="signal peptide" evidence="8">
    <location>
        <begin position="1"/>
        <end position="18"/>
    </location>
</feature>
<dbReference type="PANTHER" id="PTHR35891:SF2">
    <property type="entry name" value="THIOL:DISULFIDE INTERCHANGE PROTEIN DSBA"/>
    <property type="match status" value="1"/>
</dbReference>
<dbReference type="InterPro" id="IPR013766">
    <property type="entry name" value="Thioredoxin_domain"/>
</dbReference>
<dbReference type="InterPro" id="IPR050824">
    <property type="entry name" value="Thiol_disulfide_DsbA"/>
</dbReference>
<dbReference type="SUPFAM" id="SSF52833">
    <property type="entry name" value="Thioredoxin-like"/>
    <property type="match status" value="1"/>
</dbReference>
<evidence type="ECO:0000313" key="10">
    <source>
        <dbReference type="EMBL" id="MBN7821705.1"/>
    </source>
</evidence>
<feature type="domain" description="Thioredoxin" evidence="9">
    <location>
        <begin position="8"/>
        <end position="147"/>
    </location>
</feature>
<dbReference type="PANTHER" id="PTHR35891">
    <property type="entry name" value="THIOL:DISULFIDE INTERCHANGE PROTEIN DSBA"/>
    <property type="match status" value="1"/>
</dbReference>
<dbReference type="CDD" id="cd03019">
    <property type="entry name" value="DsbA_DsbA"/>
    <property type="match status" value="1"/>
</dbReference>
<dbReference type="PROSITE" id="PS51352">
    <property type="entry name" value="THIOREDOXIN_2"/>
    <property type="match status" value="1"/>
</dbReference>
<protein>
    <recommendedName>
        <fullName evidence="7">Thiol:disulfide interchange protein</fullName>
    </recommendedName>
</protein>
<feature type="chain" id="PRO_5045363247" description="Thiol:disulfide interchange protein" evidence="8">
    <location>
        <begin position="19"/>
        <end position="206"/>
    </location>
</feature>
<comment type="subcellular location">
    <subcellularLocation>
        <location evidence="1 7">Periplasm</location>
    </subcellularLocation>
</comment>
<name>A0ABS3CX72_9ALTE</name>
<comment type="similarity">
    <text evidence="2">Belongs to the thioredoxin family. DsbA subfamily.</text>
</comment>
<evidence type="ECO:0000256" key="7">
    <source>
        <dbReference type="PIRNR" id="PIRNR001488"/>
    </source>
</evidence>
<evidence type="ECO:0000256" key="2">
    <source>
        <dbReference type="ARBA" id="ARBA00005791"/>
    </source>
</evidence>
<proteinExistence type="inferred from homology"/>
<organism evidence="10 11">
    <name type="scientific">Bowmanella yangjiangensis</name>
    <dbReference type="NCBI Taxonomy" id="2811230"/>
    <lineage>
        <taxon>Bacteria</taxon>
        <taxon>Pseudomonadati</taxon>
        <taxon>Pseudomonadota</taxon>
        <taxon>Gammaproteobacteria</taxon>
        <taxon>Alteromonadales</taxon>
        <taxon>Alteromonadaceae</taxon>
        <taxon>Bowmanella</taxon>
    </lineage>
</organism>
<reference evidence="10 11" key="1">
    <citation type="submission" date="2021-03" db="EMBL/GenBank/DDBJ databases">
        <title>novel species isolated from a fishpond in China.</title>
        <authorList>
            <person name="Lu H."/>
            <person name="Cai Z."/>
        </authorList>
    </citation>
    <scope>NUCLEOTIDE SEQUENCE [LARGE SCALE GENOMIC DNA]</scope>
    <source>
        <strain evidence="10 11">Y57</strain>
    </source>
</reference>
<dbReference type="PIRSF" id="PIRSF001488">
    <property type="entry name" value="Tdi_protein"/>
    <property type="match status" value="1"/>
</dbReference>
<keyword evidence="4 7" id="KW-0574">Periplasm</keyword>
<keyword evidence="5 7" id="KW-1015">Disulfide bond</keyword>
<dbReference type="Gene3D" id="3.40.30.10">
    <property type="entry name" value="Glutaredoxin"/>
    <property type="match status" value="1"/>
</dbReference>
<evidence type="ECO:0000256" key="1">
    <source>
        <dbReference type="ARBA" id="ARBA00004418"/>
    </source>
</evidence>
<dbReference type="RefSeq" id="WP_206595671.1">
    <property type="nucleotide sequence ID" value="NZ_JAFKCS010000021.1"/>
</dbReference>
<sequence length="206" mass="23346">MKKFLSLIAIILSLPLQAADWKEGTHYDVISDKGTSKPVVQEYFSFWCPACNAVEPVVQQMKAKLESEGVKFEKVHVNFMRFADEETQNAASRAMMIGRALKQEEKLNGAIFAHIHKQRQPVTSLDDLKGIYVSQGVSAERFDEMAESFAVNSLLARNNKTLEQNNRHLTKGVPAFLINGKYRAMFTRDMTPDQVIELIVWLAKQP</sequence>
<comment type="caution">
    <text evidence="10">The sequence shown here is derived from an EMBL/GenBank/DDBJ whole genome shotgun (WGS) entry which is preliminary data.</text>
</comment>
<evidence type="ECO:0000256" key="6">
    <source>
        <dbReference type="ARBA" id="ARBA00023284"/>
    </source>
</evidence>
<dbReference type="EMBL" id="JAFKCS010000021">
    <property type="protein sequence ID" value="MBN7821705.1"/>
    <property type="molecule type" value="Genomic_DNA"/>
</dbReference>
<keyword evidence="3 8" id="KW-0732">Signal</keyword>
<gene>
    <name evidence="10" type="ORF">J0A65_17690</name>
</gene>
<accession>A0ABS3CX72</accession>
<dbReference type="InterPro" id="IPR036249">
    <property type="entry name" value="Thioredoxin-like_sf"/>
</dbReference>
<dbReference type="InterPro" id="IPR001853">
    <property type="entry name" value="DSBA-like_thioredoxin_dom"/>
</dbReference>
<dbReference type="Proteomes" id="UP000663992">
    <property type="component" value="Unassembled WGS sequence"/>
</dbReference>
<evidence type="ECO:0000256" key="3">
    <source>
        <dbReference type="ARBA" id="ARBA00022729"/>
    </source>
</evidence>
<evidence type="ECO:0000256" key="8">
    <source>
        <dbReference type="SAM" id="SignalP"/>
    </source>
</evidence>
<dbReference type="Pfam" id="PF01323">
    <property type="entry name" value="DSBA"/>
    <property type="match status" value="1"/>
</dbReference>
<evidence type="ECO:0000256" key="4">
    <source>
        <dbReference type="ARBA" id="ARBA00022764"/>
    </source>
</evidence>
<dbReference type="InterPro" id="IPR023205">
    <property type="entry name" value="DsbA/DsbL"/>
</dbReference>
<evidence type="ECO:0000313" key="11">
    <source>
        <dbReference type="Proteomes" id="UP000663992"/>
    </source>
</evidence>